<dbReference type="AlphaFoldDB" id="A0A8J7HC31"/>
<proteinExistence type="predicted"/>
<sequence>MLWHLTKSWKRYLLSPIAISIAILAYPQTRTVAQFIPTVEPTEIYQLATPQRLKIPPIAQSEISVTAKSESVTNPGDLLAPPQFNTLIVREFPNIWQMRVPVDQVNLLYATYEMKAENGRSNVISSEQRSSSVVQVVLEPLPIIEISRDSNTNTALVQGGFRLKMDVSGSQVAGQYTGELAVIVDRR</sequence>
<protein>
    <submittedName>
        <fullName evidence="1">Uncharacterized protein</fullName>
    </submittedName>
</protein>
<name>A0A8J7HC31_9CYAN</name>
<evidence type="ECO:0000313" key="1">
    <source>
        <dbReference type="EMBL" id="MBH8552478.1"/>
    </source>
</evidence>
<organism evidence="1 2">
    <name type="scientific">Atlanticothrix silvestris CENA357</name>
    <dbReference type="NCBI Taxonomy" id="1725252"/>
    <lineage>
        <taxon>Bacteria</taxon>
        <taxon>Bacillati</taxon>
        <taxon>Cyanobacteriota</taxon>
        <taxon>Cyanophyceae</taxon>
        <taxon>Nostocales</taxon>
        <taxon>Nodulariaceae</taxon>
        <taxon>Atlanticothrix</taxon>
        <taxon>Atlanticothrix silvestris</taxon>
    </lineage>
</organism>
<keyword evidence="2" id="KW-1185">Reference proteome</keyword>
<dbReference type="Proteomes" id="UP000599391">
    <property type="component" value="Unassembled WGS sequence"/>
</dbReference>
<evidence type="ECO:0000313" key="2">
    <source>
        <dbReference type="Proteomes" id="UP000599391"/>
    </source>
</evidence>
<gene>
    <name evidence="1" type="ORF">I8751_08830</name>
</gene>
<dbReference type="EMBL" id="JAECZB010000014">
    <property type="protein sequence ID" value="MBH8552478.1"/>
    <property type="molecule type" value="Genomic_DNA"/>
</dbReference>
<comment type="caution">
    <text evidence="1">The sequence shown here is derived from an EMBL/GenBank/DDBJ whole genome shotgun (WGS) entry which is preliminary data.</text>
</comment>
<accession>A0A8J7HC31</accession>
<dbReference type="RefSeq" id="WP_214438782.1">
    <property type="nucleotide sequence ID" value="NZ_JAECZB010000014.1"/>
</dbReference>
<reference evidence="1 2" key="1">
    <citation type="journal article" date="2021" name="Int. J. Syst. Evol. Microbiol.">
        <title>Amazonocrinis nigriterrae gen. nov., sp. nov., Atlanticothrix silvestris gen. nov., sp. nov. and Dendronalium phyllosphericum gen. nov., sp. nov., nostocacean cyanobacteria from Brazilian environments.</title>
        <authorList>
            <person name="Alvarenga D.O."/>
            <person name="Andreote A.P.D."/>
            <person name="Branco L.H.Z."/>
            <person name="Delbaje E."/>
            <person name="Cruz R.B."/>
            <person name="Varani A.M."/>
            <person name="Fiore M.F."/>
        </authorList>
    </citation>
    <scope>NUCLEOTIDE SEQUENCE [LARGE SCALE GENOMIC DNA]</scope>
    <source>
        <strain evidence="1 2">CENA357</strain>
    </source>
</reference>